<accession>A0A3G3K2P3</accession>
<dbReference type="GO" id="GO:0003700">
    <property type="term" value="F:DNA-binding transcription factor activity"/>
    <property type="evidence" value="ECO:0007669"/>
    <property type="project" value="InterPro"/>
</dbReference>
<evidence type="ECO:0000313" key="5">
    <source>
        <dbReference type="EMBL" id="AYQ74327.1"/>
    </source>
</evidence>
<dbReference type="SUPFAM" id="SSF46785">
    <property type="entry name" value="Winged helix' DNA-binding domain"/>
    <property type="match status" value="1"/>
</dbReference>
<evidence type="ECO:0000256" key="1">
    <source>
        <dbReference type="ARBA" id="ARBA00023015"/>
    </source>
</evidence>
<protein>
    <submittedName>
        <fullName evidence="5">ArsR family transcriptional regulator</fullName>
    </submittedName>
</protein>
<dbReference type="PANTHER" id="PTHR33154">
    <property type="entry name" value="TRANSCRIPTIONAL REGULATOR, ARSR FAMILY"/>
    <property type="match status" value="1"/>
</dbReference>
<dbReference type="InterPro" id="IPR011991">
    <property type="entry name" value="ArsR-like_HTH"/>
</dbReference>
<evidence type="ECO:0000259" key="4">
    <source>
        <dbReference type="SMART" id="SM00418"/>
    </source>
</evidence>
<dbReference type="KEGG" id="coh:EAV92_18195"/>
<keyword evidence="1" id="KW-0805">Transcription regulation</keyword>
<keyword evidence="6" id="KW-1185">Reference proteome</keyword>
<dbReference type="SMART" id="SM00418">
    <property type="entry name" value="HTH_ARSR"/>
    <property type="match status" value="1"/>
</dbReference>
<name>A0A3G3K2P3_9BACL</name>
<reference evidence="5 6" key="1">
    <citation type="submission" date="2018-10" db="EMBL/GenBank/DDBJ databases">
        <title>Genome Sequence of Cohnella sp.</title>
        <authorList>
            <person name="Srinivasan S."/>
            <person name="Kim M.K."/>
        </authorList>
    </citation>
    <scope>NUCLEOTIDE SEQUENCE [LARGE SCALE GENOMIC DNA]</scope>
    <source>
        <strain evidence="5 6">18JY8-7</strain>
    </source>
</reference>
<dbReference type="GO" id="GO:0003677">
    <property type="term" value="F:DNA binding"/>
    <property type="evidence" value="ECO:0007669"/>
    <property type="project" value="UniProtKB-KW"/>
</dbReference>
<dbReference type="PANTHER" id="PTHR33154:SF33">
    <property type="entry name" value="TRANSCRIPTIONAL REPRESSOR SDPR"/>
    <property type="match status" value="1"/>
</dbReference>
<keyword evidence="3" id="KW-0804">Transcription</keyword>
<dbReference type="CDD" id="cd00090">
    <property type="entry name" value="HTH_ARSR"/>
    <property type="match status" value="1"/>
</dbReference>
<dbReference type="InterPro" id="IPR036390">
    <property type="entry name" value="WH_DNA-bd_sf"/>
</dbReference>
<dbReference type="InterPro" id="IPR051081">
    <property type="entry name" value="HTH_MetalResp_TranReg"/>
</dbReference>
<dbReference type="Proteomes" id="UP000269097">
    <property type="component" value="Chromosome"/>
</dbReference>
<feature type="domain" description="HTH arsR-type" evidence="4">
    <location>
        <begin position="232"/>
        <end position="311"/>
    </location>
</feature>
<evidence type="ECO:0000313" key="6">
    <source>
        <dbReference type="Proteomes" id="UP000269097"/>
    </source>
</evidence>
<dbReference type="Pfam" id="PF01022">
    <property type="entry name" value="HTH_5"/>
    <property type="match status" value="1"/>
</dbReference>
<organism evidence="5 6">
    <name type="scientific">Cohnella candidum</name>
    <dbReference type="NCBI Taxonomy" id="2674991"/>
    <lineage>
        <taxon>Bacteria</taxon>
        <taxon>Bacillati</taxon>
        <taxon>Bacillota</taxon>
        <taxon>Bacilli</taxon>
        <taxon>Bacillales</taxon>
        <taxon>Paenibacillaceae</taxon>
        <taxon>Cohnella</taxon>
    </lineage>
</organism>
<dbReference type="Gene3D" id="1.10.10.10">
    <property type="entry name" value="Winged helix-like DNA-binding domain superfamily/Winged helix DNA-binding domain"/>
    <property type="match status" value="1"/>
</dbReference>
<proteinExistence type="predicted"/>
<sequence length="315" mass="36732">MDEENNLHVGATLMQLEFVYREADELINSFYTYTCPSVFRRSERDKKWRTEIERQLPGDFKRAVDEDETFTKSLGLVHFLIQAGPSPEAKAFIDWLGERSAGEIYEFLSPHMKQFPEELGTFRDKLVYYLSAWYEIYFRQLDPRISEELRKETEARNLQLREVTDKDAFVEEVTNGLVFEPQPHLKKLVLTPQYHARPLNWIFLFDSLTWCHYAFDAAGQNDENEPSALLREAAKGLSDVNRLKILRFLRNGPRSYTEVAKHIGLAKSTVYEHMLILRSAGLIRTNVVCDSASTYALRREGIAKLNKELEQWLLP</sequence>
<keyword evidence="2" id="KW-0238">DNA-binding</keyword>
<gene>
    <name evidence="5" type="ORF">EAV92_18195</name>
</gene>
<dbReference type="AlphaFoldDB" id="A0A3G3K2P3"/>
<evidence type="ECO:0000256" key="3">
    <source>
        <dbReference type="ARBA" id="ARBA00023163"/>
    </source>
</evidence>
<dbReference type="InterPro" id="IPR001845">
    <property type="entry name" value="HTH_ArsR_DNA-bd_dom"/>
</dbReference>
<evidence type="ECO:0000256" key="2">
    <source>
        <dbReference type="ARBA" id="ARBA00023125"/>
    </source>
</evidence>
<dbReference type="InterPro" id="IPR036388">
    <property type="entry name" value="WH-like_DNA-bd_sf"/>
</dbReference>
<dbReference type="EMBL" id="CP033433">
    <property type="protein sequence ID" value="AYQ74327.1"/>
    <property type="molecule type" value="Genomic_DNA"/>
</dbReference>